<feature type="transmembrane region" description="Helical" evidence="1">
    <location>
        <begin position="133"/>
        <end position="151"/>
    </location>
</feature>
<feature type="transmembrane region" description="Helical" evidence="1">
    <location>
        <begin position="324"/>
        <end position="342"/>
    </location>
</feature>
<feature type="transmembrane region" description="Helical" evidence="1">
    <location>
        <begin position="198"/>
        <end position="217"/>
    </location>
</feature>
<dbReference type="InterPro" id="IPR002656">
    <property type="entry name" value="Acyl_transf_3_dom"/>
</dbReference>
<name>A0ABX8V081_9BURK</name>
<gene>
    <name evidence="3" type="ORF">KZJ38_22530</name>
</gene>
<reference evidence="3 4" key="1">
    <citation type="submission" date="2021-07" db="EMBL/GenBank/DDBJ databases">
        <title>Paraburkholderia edwinii protects Aspergillus sp. from phenazines by acting as a toxin sponge.</title>
        <authorList>
            <person name="Dahlstrom K.M."/>
            <person name="Newman D.K."/>
        </authorList>
    </citation>
    <scope>NUCLEOTIDE SEQUENCE [LARGE SCALE GENOMIC DNA]</scope>
    <source>
        <strain evidence="3 4">Pe01</strain>
    </source>
</reference>
<accession>A0ABX8V081</accession>
<feature type="transmembrane region" description="Helical" evidence="1">
    <location>
        <begin position="260"/>
        <end position="278"/>
    </location>
</feature>
<keyword evidence="3" id="KW-0012">Acyltransferase</keyword>
<keyword evidence="1" id="KW-1133">Transmembrane helix</keyword>
<keyword evidence="1" id="KW-0472">Membrane</keyword>
<feature type="transmembrane region" description="Helical" evidence="1">
    <location>
        <begin position="20"/>
        <end position="36"/>
    </location>
</feature>
<dbReference type="PANTHER" id="PTHR23028:SF134">
    <property type="entry name" value="PUTATIVE (AFU_ORTHOLOGUE AFUA_4G08520)-RELATED"/>
    <property type="match status" value="1"/>
</dbReference>
<feature type="transmembrane region" description="Helical" evidence="1">
    <location>
        <begin position="158"/>
        <end position="178"/>
    </location>
</feature>
<dbReference type="RefSeq" id="WP_219801926.1">
    <property type="nucleotide sequence ID" value="NZ_CP080096.1"/>
</dbReference>
<evidence type="ECO:0000313" key="3">
    <source>
        <dbReference type="EMBL" id="QYD72503.1"/>
    </source>
</evidence>
<proteinExistence type="predicted"/>
<keyword evidence="4" id="KW-1185">Reference proteome</keyword>
<evidence type="ECO:0000259" key="2">
    <source>
        <dbReference type="Pfam" id="PF01757"/>
    </source>
</evidence>
<keyword evidence="1" id="KW-0812">Transmembrane</keyword>
<evidence type="ECO:0000313" key="4">
    <source>
        <dbReference type="Proteomes" id="UP000826462"/>
    </source>
</evidence>
<organism evidence="3 4">
    <name type="scientific">Paraburkholderia edwinii</name>
    <dbReference type="NCBI Taxonomy" id="2861782"/>
    <lineage>
        <taxon>Bacteria</taxon>
        <taxon>Pseudomonadati</taxon>
        <taxon>Pseudomonadota</taxon>
        <taxon>Betaproteobacteria</taxon>
        <taxon>Burkholderiales</taxon>
        <taxon>Burkholderiaceae</taxon>
        <taxon>Paraburkholderia</taxon>
    </lineage>
</organism>
<dbReference type="InterPro" id="IPR050879">
    <property type="entry name" value="Acyltransferase_3"/>
</dbReference>
<dbReference type="Pfam" id="PF01757">
    <property type="entry name" value="Acyl_transf_3"/>
    <property type="match status" value="1"/>
</dbReference>
<dbReference type="Proteomes" id="UP000826462">
    <property type="component" value="Chromosome 2"/>
</dbReference>
<dbReference type="GO" id="GO:0016746">
    <property type="term" value="F:acyltransferase activity"/>
    <property type="evidence" value="ECO:0007669"/>
    <property type="project" value="UniProtKB-KW"/>
</dbReference>
<dbReference type="EMBL" id="CP080096">
    <property type="protein sequence ID" value="QYD72503.1"/>
    <property type="molecule type" value="Genomic_DNA"/>
</dbReference>
<feature type="transmembrane region" description="Helical" evidence="1">
    <location>
        <begin position="290"/>
        <end position="312"/>
    </location>
</feature>
<protein>
    <submittedName>
        <fullName evidence="3">Acyltransferase</fullName>
    </submittedName>
</protein>
<dbReference type="PANTHER" id="PTHR23028">
    <property type="entry name" value="ACETYLTRANSFERASE"/>
    <property type="match status" value="1"/>
</dbReference>
<feature type="domain" description="Acyltransferase 3" evidence="2">
    <location>
        <begin position="17"/>
        <end position="339"/>
    </location>
</feature>
<keyword evidence="3" id="KW-0808">Transferase</keyword>
<sequence length="369" mass="40560">MLMHYSENTANPLFKNADIAVDLFFILSGFVLMHSYRKKLLLGLSAREYIRKRIIRLYPMFAISMAIGIPALLIAGAAGLADYPLRAMIVASLNNLLFIPYLGDHGVGNFVGAAAQFPVERFTVGEIFPANPSAWSLFFEMIASVALLVLVRLQKRDLIRIIVGSAFLLLATGALLGWEHKGAVPMFFGAGWGTHNFFVGFIRVAYGFTMGVLVYLLHEKPLPQPFGGVLSGILRNDIALYVLLAVLVACPFGIKGLFPMAVIFIVAPLMVYRGASIAPSGRVGAQFAHFLGWLSYPVYCLHFPIGRLVFIYFPHSQQHPVQTIAISVALTIVVSVIATKLIEEPVRTYLTRKFASRKREGLKKAGSVV</sequence>
<feature type="transmembrane region" description="Helical" evidence="1">
    <location>
        <begin position="57"/>
        <end position="81"/>
    </location>
</feature>
<evidence type="ECO:0000256" key="1">
    <source>
        <dbReference type="SAM" id="Phobius"/>
    </source>
</evidence>